<keyword evidence="4" id="KW-1185">Reference proteome</keyword>
<evidence type="ECO:0000313" key="3">
    <source>
        <dbReference type="EMBL" id="CAD6559982.1"/>
    </source>
</evidence>
<organism evidence="3 4">
    <name type="scientific">Paraburkholderia hiiakae</name>
    <dbReference type="NCBI Taxonomy" id="1081782"/>
    <lineage>
        <taxon>Bacteria</taxon>
        <taxon>Pseudomonadati</taxon>
        <taxon>Pseudomonadota</taxon>
        <taxon>Betaproteobacteria</taxon>
        <taxon>Burkholderiales</taxon>
        <taxon>Burkholderiaceae</taxon>
        <taxon>Paraburkholderia</taxon>
    </lineage>
</organism>
<evidence type="ECO:0000259" key="1">
    <source>
        <dbReference type="Pfam" id="PF10106"/>
    </source>
</evidence>
<sequence>MITTYDRPGASGKQLDMQETIAQLEGALATAKALAASATSAKAEAADIDAQQQMKEDFDGLKKPGLLMSTPASAGIVAGQGIQLAAQDNISTVAGKNADWSVLKRWTVAAGEKITLFAQKFGVKIFAAKGPVDFQAQDGPMSFTADKDVNVASVNGKVNLAAAKEIILECGGAFIHMKDGSITLGGPFDLFVKTITVQKKGKEPRYPVFQALPIMPGDADYHEQYRLLDDDGKTPLRRRYYEIHSESGKMWSGYSDNEGLTERVYTKKPEKMTIKFSKEEGDNE</sequence>
<dbReference type="EMBL" id="CAJHCQ010000028">
    <property type="protein sequence ID" value="CAD6559982.1"/>
    <property type="molecule type" value="Genomic_DNA"/>
</dbReference>
<accession>A0ABN7IDW2</accession>
<comment type="caution">
    <text evidence="3">The sequence shown here is derived from an EMBL/GenBank/DDBJ whole genome shotgun (WGS) entry which is preliminary data.</text>
</comment>
<reference evidence="3 4" key="1">
    <citation type="submission" date="2020-10" db="EMBL/GenBank/DDBJ databases">
        <authorList>
            <person name="Peeters C."/>
        </authorList>
    </citation>
    <scope>NUCLEOTIDE SEQUENCE [LARGE SCALE GENOMIC DNA]</scope>
    <source>
        <strain evidence="3 4">LMG 27952</strain>
    </source>
</reference>
<dbReference type="Pfam" id="PF10106">
    <property type="entry name" value="DUF2345"/>
    <property type="match status" value="1"/>
</dbReference>
<evidence type="ECO:0008006" key="5">
    <source>
        <dbReference type="Google" id="ProtNLM"/>
    </source>
</evidence>
<gene>
    <name evidence="3" type="ORF">LMG27952_07015</name>
</gene>
<name>A0ABN7IDW2_9BURK</name>
<dbReference type="Pfam" id="PF13296">
    <property type="entry name" value="T6SS_Vgr"/>
    <property type="match status" value="1"/>
</dbReference>
<evidence type="ECO:0000313" key="4">
    <source>
        <dbReference type="Proteomes" id="UP000656319"/>
    </source>
</evidence>
<feature type="domain" description="Putative type VI secretion system Rhs element associated Vgr" evidence="2">
    <location>
        <begin position="1"/>
        <end position="38"/>
    </location>
</feature>
<dbReference type="InterPro" id="IPR018769">
    <property type="entry name" value="VgrG2_DUF2345"/>
</dbReference>
<dbReference type="InterPro" id="IPR028244">
    <property type="entry name" value="T6SS_Rhs_Vgr_dom"/>
</dbReference>
<feature type="domain" description="DUF2345" evidence="1">
    <location>
        <begin position="55"/>
        <end position="197"/>
    </location>
</feature>
<dbReference type="Proteomes" id="UP000656319">
    <property type="component" value="Unassembled WGS sequence"/>
</dbReference>
<proteinExistence type="predicted"/>
<evidence type="ECO:0000259" key="2">
    <source>
        <dbReference type="Pfam" id="PF13296"/>
    </source>
</evidence>
<protein>
    <recommendedName>
        <fullName evidence="5">DUF2345 domain-containing protein</fullName>
    </recommendedName>
</protein>